<evidence type="ECO:0000256" key="7">
    <source>
        <dbReference type="HAMAP-Rule" id="MF_01374"/>
    </source>
</evidence>
<dbReference type="EC" id="3.1.2.6" evidence="7"/>
<evidence type="ECO:0000313" key="9">
    <source>
        <dbReference type="EMBL" id="EJP72125.1"/>
    </source>
</evidence>
<evidence type="ECO:0000256" key="3">
    <source>
        <dbReference type="ARBA" id="ARBA00006759"/>
    </source>
</evidence>
<keyword evidence="6 7" id="KW-0862">Zinc</keyword>
<dbReference type="InterPro" id="IPR032282">
    <property type="entry name" value="HAGH_C"/>
</dbReference>
<gene>
    <name evidence="7 9" type="primary">gloB</name>
    <name evidence="9" type="ORF">NT01SARS_0614</name>
</gene>
<feature type="binding site" evidence="7">
    <location>
        <position position="57"/>
    </location>
    <ligand>
        <name>Zn(2+)</name>
        <dbReference type="ChEBI" id="CHEBI:29105"/>
        <label>2</label>
    </ligand>
</feature>
<comment type="pathway">
    <text evidence="2 7">Secondary metabolite metabolism; methylglyoxal degradation; (R)-lactate from methylglyoxal: step 2/2.</text>
</comment>
<feature type="binding site" evidence="7">
    <location>
        <position position="58"/>
    </location>
    <ligand>
        <name>Zn(2+)</name>
        <dbReference type="ChEBI" id="CHEBI:29105"/>
        <label>2</label>
    </ligand>
</feature>
<dbReference type="PIRSF" id="PIRSF005457">
    <property type="entry name" value="Glx"/>
    <property type="match status" value="1"/>
</dbReference>
<dbReference type="UniPathway" id="UPA00619">
    <property type="reaction ID" value="UER00676"/>
</dbReference>
<sequence>MLSIKPIKALSDNYIWLVTTNEGSIVIDPGESKQIIDLIKSNEIDLEGILITHHHYDHTNGIEEILKYKKVEVYGPKNNVNSITKRVKQNDVFNLIGLKFEVIETPGHTLDHIAFYCFKDGKSILFCGDTLFSGGCGRVFEGTYSQMYESLKKLSKLPEDTQIFCGHEYTSSNLQFACAVEPNNQFIKKYNEEIIEKTKNGVPSLPSSLKIEHMINPFIRCNEENLIDNINKKFGEVSSEIEIFSTLRKWKDDF</sequence>
<dbReference type="SUPFAM" id="SSF56281">
    <property type="entry name" value="Metallo-hydrolase/oxidoreductase"/>
    <property type="match status" value="1"/>
</dbReference>
<dbReference type="HAMAP" id="MF_01374">
    <property type="entry name" value="Glyoxalase_2"/>
    <property type="match status" value="1"/>
</dbReference>
<comment type="function">
    <text evidence="7">Thiolesterase that catalyzes the hydrolysis of S-D-lactoyl-glutathione to form glutathione and D-lactic acid.</text>
</comment>
<evidence type="ECO:0000256" key="2">
    <source>
        <dbReference type="ARBA" id="ARBA00004963"/>
    </source>
</evidence>
<keyword evidence="4 7" id="KW-0479">Metal-binding</keyword>
<dbReference type="GO" id="GO:0004416">
    <property type="term" value="F:hydroxyacylglutathione hydrolase activity"/>
    <property type="evidence" value="ECO:0007669"/>
    <property type="project" value="UniProtKB-UniRule"/>
</dbReference>
<accession>J4WTZ0</accession>
<feature type="binding site" evidence="7">
    <location>
        <position position="55"/>
    </location>
    <ligand>
        <name>Zn(2+)</name>
        <dbReference type="ChEBI" id="CHEBI:29105"/>
        <label>1</label>
    </ligand>
</feature>
<reference evidence="9 10" key="1">
    <citation type="journal article" date="2012" name="ISME J.">
        <title>Genomic insights to SAR86, an abundant and uncultivated marine bacterial lineage.</title>
        <authorList>
            <person name="Dupont C.L."/>
            <person name="Rusch D.B."/>
            <person name="Yooseph S."/>
            <person name="Lombardo M.J."/>
            <person name="Richter R.A."/>
            <person name="Valas R."/>
            <person name="Novotny M."/>
            <person name="Yee-Greenbaum J."/>
            <person name="Selengut J.D."/>
            <person name="Haft D.H."/>
            <person name="Halpern A.L."/>
            <person name="Lasken R.S."/>
            <person name="Nealson K."/>
            <person name="Friedman R."/>
            <person name="Venter J.C."/>
        </authorList>
    </citation>
    <scope>NUCLEOTIDE SEQUENCE [LARGE SCALE GENOMIC DNA]</scope>
</reference>
<comment type="subunit">
    <text evidence="7">Monomer.</text>
</comment>
<evidence type="ECO:0000313" key="10">
    <source>
        <dbReference type="Proteomes" id="UP000010305"/>
    </source>
</evidence>
<evidence type="ECO:0000256" key="1">
    <source>
        <dbReference type="ARBA" id="ARBA00001623"/>
    </source>
</evidence>
<dbReference type="InterPro" id="IPR017782">
    <property type="entry name" value="Hydroxyacylglutathione_Hdrlase"/>
</dbReference>
<dbReference type="PANTHER" id="PTHR43705">
    <property type="entry name" value="HYDROXYACYLGLUTATHIONE HYDROLASE"/>
    <property type="match status" value="1"/>
</dbReference>
<comment type="similarity">
    <text evidence="3 7">Belongs to the metallo-beta-lactamase superfamily. Glyoxalase II family.</text>
</comment>
<feature type="binding site" evidence="7">
    <location>
        <position position="167"/>
    </location>
    <ligand>
        <name>Zn(2+)</name>
        <dbReference type="ChEBI" id="CHEBI:29105"/>
        <label>2</label>
    </ligand>
</feature>
<name>J4WTZ0_9GAMM</name>
<feature type="domain" description="Metallo-beta-lactamase" evidence="8">
    <location>
        <begin position="12"/>
        <end position="167"/>
    </location>
</feature>
<dbReference type="Pfam" id="PF00753">
    <property type="entry name" value="Lactamase_B"/>
    <property type="match status" value="1"/>
</dbReference>
<dbReference type="CDD" id="cd07723">
    <property type="entry name" value="hydroxyacylglutathione_hydrolase_MBL-fold"/>
    <property type="match status" value="1"/>
</dbReference>
<dbReference type="InterPro" id="IPR035680">
    <property type="entry name" value="Clx_II_MBL"/>
</dbReference>
<comment type="catalytic activity">
    <reaction evidence="1 7">
        <text>an S-(2-hydroxyacyl)glutathione + H2O = a 2-hydroxy carboxylate + glutathione + H(+)</text>
        <dbReference type="Rhea" id="RHEA:21864"/>
        <dbReference type="ChEBI" id="CHEBI:15377"/>
        <dbReference type="ChEBI" id="CHEBI:15378"/>
        <dbReference type="ChEBI" id="CHEBI:57925"/>
        <dbReference type="ChEBI" id="CHEBI:58896"/>
        <dbReference type="ChEBI" id="CHEBI:71261"/>
        <dbReference type="EC" id="3.1.2.6"/>
    </reaction>
</comment>
<feature type="binding site" evidence="7">
    <location>
        <position position="53"/>
    </location>
    <ligand>
        <name>Zn(2+)</name>
        <dbReference type="ChEBI" id="CHEBI:29105"/>
        <label>1</label>
    </ligand>
</feature>
<proteinExistence type="inferred from homology"/>
<evidence type="ECO:0000259" key="8">
    <source>
        <dbReference type="SMART" id="SM00849"/>
    </source>
</evidence>
<dbReference type="SMART" id="SM00849">
    <property type="entry name" value="Lactamase_B"/>
    <property type="match status" value="1"/>
</dbReference>
<dbReference type="GO" id="GO:0046872">
    <property type="term" value="F:metal ion binding"/>
    <property type="evidence" value="ECO:0007669"/>
    <property type="project" value="UniProtKB-KW"/>
</dbReference>
<keyword evidence="5 7" id="KW-0378">Hydrolase</keyword>
<dbReference type="STRING" id="1123866.NT01SARS_0614"/>
<protein>
    <recommendedName>
        <fullName evidence="7">Hydroxyacylglutathione hydrolase</fullName>
        <ecNumber evidence="7">3.1.2.6</ecNumber>
    </recommendedName>
    <alternativeName>
        <fullName evidence="7">Glyoxalase II</fullName>
        <shortName evidence="7">Glx II</shortName>
    </alternativeName>
</protein>
<evidence type="ECO:0000256" key="4">
    <source>
        <dbReference type="ARBA" id="ARBA00022723"/>
    </source>
</evidence>
<feature type="binding site" evidence="7">
    <location>
        <position position="129"/>
    </location>
    <ligand>
        <name>Zn(2+)</name>
        <dbReference type="ChEBI" id="CHEBI:29105"/>
        <label>1</label>
    </ligand>
</feature>
<dbReference type="PANTHER" id="PTHR43705:SF1">
    <property type="entry name" value="HYDROXYACYLGLUTATHIONE HYDROLASE GLOB"/>
    <property type="match status" value="1"/>
</dbReference>
<dbReference type="GO" id="GO:0019243">
    <property type="term" value="P:methylglyoxal catabolic process to D-lactate via S-lactoyl-glutathione"/>
    <property type="evidence" value="ECO:0007669"/>
    <property type="project" value="UniProtKB-UniRule"/>
</dbReference>
<dbReference type="EMBL" id="JH611156">
    <property type="protein sequence ID" value="EJP72125.1"/>
    <property type="molecule type" value="Genomic_DNA"/>
</dbReference>
<evidence type="ECO:0000256" key="6">
    <source>
        <dbReference type="ARBA" id="ARBA00022833"/>
    </source>
</evidence>
<dbReference type="Pfam" id="PF16123">
    <property type="entry name" value="HAGH_C"/>
    <property type="match status" value="1"/>
</dbReference>
<dbReference type="Gene3D" id="3.60.15.10">
    <property type="entry name" value="Ribonuclease Z/Hydroxyacylglutathione hydrolase-like"/>
    <property type="match status" value="1"/>
</dbReference>
<dbReference type="Proteomes" id="UP000010305">
    <property type="component" value="Unassembled WGS sequence"/>
</dbReference>
<organism evidence="9 10">
    <name type="scientific">SAR86 cluster bacterium SAR86A</name>
    <dbReference type="NCBI Taxonomy" id="1123866"/>
    <lineage>
        <taxon>Bacteria</taxon>
        <taxon>Pseudomonadati</taxon>
        <taxon>Pseudomonadota</taxon>
        <taxon>Gammaproteobacteria</taxon>
        <taxon>SAR86 cluster</taxon>
    </lineage>
</organism>
<feature type="binding site" evidence="7">
    <location>
        <position position="129"/>
    </location>
    <ligand>
        <name>Zn(2+)</name>
        <dbReference type="ChEBI" id="CHEBI:29105"/>
        <label>2</label>
    </ligand>
</feature>
<dbReference type="AlphaFoldDB" id="J4WTZ0"/>
<evidence type="ECO:0000256" key="5">
    <source>
        <dbReference type="ARBA" id="ARBA00022801"/>
    </source>
</evidence>
<dbReference type="HOGENOM" id="CLU_030571_4_1_6"/>
<dbReference type="InterPro" id="IPR001279">
    <property type="entry name" value="Metallo-B-lactamas"/>
</dbReference>
<dbReference type="InterPro" id="IPR036866">
    <property type="entry name" value="RibonucZ/Hydroxyglut_hydro"/>
</dbReference>
<dbReference type="NCBIfam" id="TIGR03413">
    <property type="entry name" value="GSH_gloB"/>
    <property type="match status" value="1"/>
</dbReference>
<comment type="cofactor">
    <cofactor evidence="7">
        <name>Zn(2+)</name>
        <dbReference type="ChEBI" id="CHEBI:29105"/>
    </cofactor>
    <text evidence="7">Binds 2 Zn(2+) ions per subunit.</text>
</comment>
<dbReference type="InterPro" id="IPR050110">
    <property type="entry name" value="Glyoxalase_II_hydrolase"/>
</dbReference>
<feature type="binding site" evidence="7">
    <location>
        <position position="108"/>
    </location>
    <ligand>
        <name>Zn(2+)</name>
        <dbReference type="ChEBI" id="CHEBI:29105"/>
        <label>1</label>
    </ligand>
</feature>